<dbReference type="InterPro" id="IPR007751">
    <property type="entry name" value="DUF676_lipase-like"/>
</dbReference>
<comment type="caution">
    <text evidence="4">The sequence shown here is derived from an EMBL/GenBank/DDBJ whole genome shotgun (WGS) entry which is preliminary data.</text>
</comment>
<name>A0ABR4AK50_9LECA</name>
<dbReference type="Gene3D" id="3.40.50.1820">
    <property type="entry name" value="alpha/beta hydrolase"/>
    <property type="match status" value="1"/>
</dbReference>
<organism evidence="4 5">
    <name type="scientific">Stereocaulon virgatum</name>
    <dbReference type="NCBI Taxonomy" id="373712"/>
    <lineage>
        <taxon>Eukaryota</taxon>
        <taxon>Fungi</taxon>
        <taxon>Dikarya</taxon>
        <taxon>Ascomycota</taxon>
        <taxon>Pezizomycotina</taxon>
        <taxon>Lecanoromycetes</taxon>
        <taxon>OSLEUM clade</taxon>
        <taxon>Lecanoromycetidae</taxon>
        <taxon>Lecanorales</taxon>
        <taxon>Lecanorineae</taxon>
        <taxon>Stereocaulaceae</taxon>
        <taxon>Stereocaulon</taxon>
    </lineage>
</organism>
<dbReference type="SUPFAM" id="SSF48452">
    <property type="entry name" value="TPR-like"/>
    <property type="match status" value="1"/>
</dbReference>
<dbReference type="InterPro" id="IPR056681">
    <property type="entry name" value="DUF7779"/>
</dbReference>
<dbReference type="PANTHER" id="PTHR46082">
    <property type="entry name" value="ATP/GTP-BINDING PROTEIN-RELATED"/>
    <property type="match status" value="1"/>
</dbReference>
<dbReference type="SUPFAM" id="SSF53474">
    <property type="entry name" value="alpha/beta-Hydrolases"/>
    <property type="match status" value="1"/>
</dbReference>
<proteinExistence type="inferred from homology"/>
<feature type="domain" description="DUF676" evidence="2">
    <location>
        <begin position="130"/>
        <end position="181"/>
    </location>
</feature>
<feature type="domain" description="DUF7779" evidence="3">
    <location>
        <begin position="663"/>
        <end position="735"/>
    </location>
</feature>
<dbReference type="EMBL" id="JBEFKJ010000004">
    <property type="protein sequence ID" value="KAL2046152.1"/>
    <property type="molecule type" value="Genomic_DNA"/>
</dbReference>
<evidence type="ECO:0000259" key="3">
    <source>
        <dbReference type="Pfam" id="PF25000"/>
    </source>
</evidence>
<dbReference type="Gene3D" id="3.40.50.300">
    <property type="entry name" value="P-loop containing nucleotide triphosphate hydrolases"/>
    <property type="match status" value="1"/>
</dbReference>
<evidence type="ECO:0000256" key="1">
    <source>
        <dbReference type="ARBA" id="ARBA00007920"/>
    </source>
</evidence>
<dbReference type="Gene3D" id="1.25.40.10">
    <property type="entry name" value="Tetratricopeptide repeat domain"/>
    <property type="match status" value="3"/>
</dbReference>
<dbReference type="InterPro" id="IPR027417">
    <property type="entry name" value="P-loop_NTPase"/>
</dbReference>
<dbReference type="Pfam" id="PF25000">
    <property type="entry name" value="DUF7779"/>
    <property type="match status" value="1"/>
</dbReference>
<dbReference type="Pfam" id="PF05057">
    <property type="entry name" value="DUF676"/>
    <property type="match status" value="1"/>
</dbReference>
<dbReference type="SUPFAM" id="SSF52540">
    <property type="entry name" value="P-loop containing nucleoside triphosphate hydrolases"/>
    <property type="match status" value="1"/>
</dbReference>
<reference evidence="4 5" key="1">
    <citation type="submission" date="2024-09" db="EMBL/GenBank/DDBJ databases">
        <title>Rethinking Asexuality: The Enigmatic Case of Functional Sexual Genes in Lepraria (Stereocaulaceae).</title>
        <authorList>
            <person name="Doellman M."/>
            <person name="Sun Y."/>
            <person name="Barcenas-Pena A."/>
            <person name="Lumbsch H.T."/>
            <person name="Grewe F."/>
        </authorList>
    </citation>
    <scope>NUCLEOTIDE SEQUENCE [LARGE SCALE GENOMIC DNA]</scope>
    <source>
        <strain evidence="4 5">Mercado 3170</strain>
    </source>
</reference>
<dbReference type="Pfam" id="PF13374">
    <property type="entry name" value="TPR_10"/>
    <property type="match status" value="1"/>
</dbReference>
<dbReference type="InterPro" id="IPR053137">
    <property type="entry name" value="NLR-like"/>
</dbReference>
<dbReference type="PANTHER" id="PTHR46082:SF6">
    <property type="entry name" value="AAA+ ATPASE DOMAIN-CONTAINING PROTEIN-RELATED"/>
    <property type="match status" value="1"/>
</dbReference>
<protein>
    <recommendedName>
        <fullName evidence="6">DUF676 domain-containing protein</fullName>
    </recommendedName>
</protein>
<keyword evidence="5" id="KW-1185">Reference proteome</keyword>
<dbReference type="InterPro" id="IPR029058">
    <property type="entry name" value="AB_hydrolase_fold"/>
</dbReference>
<sequence>MASAEDEAGLLLTRSLLHDSNISYLNEVAVSDDPQIDLVAVHGLRIPINIKPWREAQAFGVRTWVADNSGEEKLWLKDFLPHDIRGLRVLLFGYNSNIGWDVSTAGTSGAADDLLLKLKNKRAVDPDRPMVFVCHSLGGIVVKHAIAKARSNSKYEQLFNSVRGIAFFATPHYGGLAAKHGAAAAGALRRVTRNPRSSIMEALRADSLISYDIHQYFLHSLGNIRVCSFYEMKPMFGLSRLIVDKNSALLGLTYPQEDVIPVPESDHSTICKFGTRTENYKLVISGIADLVDWALRKALAPGISSRLSLPSLAPSGTAGSSSGLSAPYRSTQVSHAYLPNFGDMSLSNFEEPTSQVPLAGPYYLWPSMGFEYFTGRKGLMKSIQEALLLPRSHQTRLALYGLGGVGKTQIALQLIKWYKVSYPSESIYWIHGGSGEILRQSLSELALRCNLLRRGDTVAQQLDAVYRFLLNENNGRWFMVIDDADNPGKYLELPTVSSSTTRDPDRSQRIALATYIPRCPHGRIVFTTTSKVVGERLSMQGFVIEVPPLDLHEACELLQNRLFEDMQLIESPPSYLREIPTKADLRRLCEYLDCLPLALSQAAAFMRQQNVTVGEYVQLLDDDESHLSELLEPELQAFGHENDFLKAVAGTWKVTFDLIAANTPIAADLLSFMAFLDSKTIPKFLLRCVESNEWNLTVNGLGTLQGYALVNLASENGMFSVHRLVQHAMRKRLASAGFAQKWLGKALSVLAQQFPDGEYESWKTCATLVPHVLQVLKNDFSKSTEDLLLVAMLKFKLSQYYQRIGLYSQAAKISLESLETYGRCPNAPKRLVYKAKSLRAEALRIDGQMQEAADLTKEVWYERQHELGAKHPDTLESYNNLALLYQEQGRFKEGAKIARHTLKSLRKTLAADDIIIQNTKKRLGTILHYLGELTEAETLMREALGEYVRQLGPHDYDCLKVRWRLAWILLDQGKYEEAEQMSFETWTAQKRTIGENHPDCVKSLFVFADVLQAQSKFEAALDHKRHVYAQATALLGPKHRYTLIASASLASCLVVSAPVKEPFAAYHEASELYNAVLSGREESLPQDHPETLSARTDVATILRLRGSLIEAEKLERETLKKAKSVLERDHPIVLASRESLACVLWAQKDPKAKSREAVEQIKKVLRAREKRYGWTHVQTQGTAKLVVEMTAEGKEKEQLRKKIMRNASGMEYTDSTLVETPEYGFEYKGGD</sequence>
<evidence type="ECO:0000259" key="2">
    <source>
        <dbReference type="Pfam" id="PF05057"/>
    </source>
</evidence>
<evidence type="ECO:0008006" key="6">
    <source>
        <dbReference type="Google" id="ProtNLM"/>
    </source>
</evidence>
<evidence type="ECO:0000313" key="4">
    <source>
        <dbReference type="EMBL" id="KAL2046152.1"/>
    </source>
</evidence>
<dbReference type="Proteomes" id="UP001590950">
    <property type="component" value="Unassembled WGS sequence"/>
</dbReference>
<comment type="similarity">
    <text evidence="1">Belongs to the putative lipase ROG1 family.</text>
</comment>
<evidence type="ECO:0000313" key="5">
    <source>
        <dbReference type="Proteomes" id="UP001590950"/>
    </source>
</evidence>
<gene>
    <name evidence="4" type="ORF">N7G274_001599</name>
</gene>
<accession>A0ABR4AK50</accession>
<dbReference type="InterPro" id="IPR011990">
    <property type="entry name" value="TPR-like_helical_dom_sf"/>
</dbReference>
<dbReference type="Pfam" id="PF13424">
    <property type="entry name" value="TPR_12"/>
    <property type="match status" value="2"/>
</dbReference>